<feature type="compositionally biased region" description="Basic and acidic residues" evidence="1">
    <location>
        <begin position="131"/>
        <end position="155"/>
    </location>
</feature>
<dbReference type="AlphaFoldDB" id="D4XK51"/>
<dbReference type="EMBL" id="ADMT01000035">
    <property type="protein sequence ID" value="EFF84437.1"/>
    <property type="molecule type" value="Genomic_DNA"/>
</dbReference>
<evidence type="ECO:0000256" key="1">
    <source>
        <dbReference type="SAM" id="MobiDB-lite"/>
    </source>
</evidence>
<dbReference type="HOGENOM" id="CLU_1451524_0_0_6"/>
<sequence>MSKLKAKIGFGDDLDEIQANPEVVLEDENFKSEYSRNLLHKNIYEKSTIEPGLRDRLNLGKHLTVPVFYEEDRLFKEAAKASIDEMGRPYSLNDFIRVAVVKAAYDVLGKEEADKILAEQFNLIRTESTTPDEREKEREKRKQEKKSAIRSDANEYPRSPTKTRKRKSPDELASRGRKSNTKPVIG</sequence>
<evidence type="ECO:0000313" key="2">
    <source>
        <dbReference type="EMBL" id="EFF84437.1"/>
    </source>
</evidence>
<evidence type="ECO:0000313" key="3">
    <source>
        <dbReference type="Proteomes" id="UP000003085"/>
    </source>
</evidence>
<feature type="region of interest" description="Disordered" evidence="1">
    <location>
        <begin position="127"/>
        <end position="186"/>
    </location>
</feature>
<dbReference type="Proteomes" id="UP000003085">
    <property type="component" value="Unassembled WGS sequence"/>
</dbReference>
<accession>D4XK51</accession>
<dbReference type="RefSeq" id="WP_004641745.1">
    <property type="nucleotide sequence ID" value="NZ_GG770436.1"/>
</dbReference>
<name>D4XK51_ACIHA</name>
<organism evidence="2 3">
    <name type="scientific">Acinetobacter haemolyticus ATCC 19194</name>
    <dbReference type="NCBI Taxonomy" id="707232"/>
    <lineage>
        <taxon>Bacteria</taxon>
        <taxon>Pseudomonadati</taxon>
        <taxon>Pseudomonadota</taxon>
        <taxon>Gammaproteobacteria</taxon>
        <taxon>Moraxellales</taxon>
        <taxon>Moraxellaceae</taxon>
        <taxon>Acinetobacter</taxon>
    </lineage>
</organism>
<comment type="caution">
    <text evidence="2">The sequence shown here is derived from an EMBL/GenBank/DDBJ whole genome shotgun (WGS) entry which is preliminary data.</text>
</comment>
<gene>
    <name evidence="2" type="ORF">HMP0015_0093</name>
</gene>
<reference evidence="3" key="1">
    <citation type="submission" date="2010-03" db="EMBL/GenBank/DDBJ databases">
        <title>Complete sequence of Mobiluncus curtisii ATCC 43063.</title>
        <authorList>
            <person name="Muzny D."/>
            <person name="Qin X."/>
            <person name="Deng J."/>
            <person name="Jiang H."/>
            <person name="Liu Y."/>
            <person name="Qu J."/>
            <person name="Song X.-Z."/>
            <person name="Zhang L."/>
            <person name="Thornton R."/>
            <person name="Coyle M."/>
            <person name="Francisco L."/>
            <person name="Jackson L."/>
            <person name="Javaid M."/>
            <person name="Korchina V."/>
            <person name="Kovar C."/>
            <person name="Mata R."/>
            <person name="Mathew T."/>
            <person name="Ngo R."/>
            <person name="Nguyen L."/>
            <person name="Nguyen N."/>
            <person name="Okwuonu G."/>
            <person name="Ongeri F."/>
            <person name="Pham C."/>
            <person name="Simmons D."/>
            <person name="Wilczek-Boney K."/>
            <person name="Hale W."/>
            <person name="Jakkamsetti A."/>
            <person name="Pham P."/>
            <person name="Ruth R."/>
            <person name="San Lucas F."/>
            <person name="Warren J."/>
            <person name="Zhang J."/>
            <person name="Zhao Z."/>
            <person name="Zhou C."/>
            <person name="Zhu D."/>
            <person name="Lee S."/>
            <person name="Bess C."/>
            <person name="Blankenburg K."/>
            <person name="Forbes L."/>
            <person name="Fu Q."/>
            <person name="Gubbala S."/>
            <person name="Hirani K."/>
            <person name="Jayaseelan J.C."/>
            <person name="Lara F."/>
            <person name="Munidasa M."/>
            <person name="Palculict T."/>
            <person name="Patil S."/>
            <person name="Pu L.-L."/>
            <person name="Saada N."/>
            <person name="Tang L."/>
            <person name="Weissenberger G."/>
            <person name="Zhu Y."/>
            <person name="Hemphill L."/>
            <person name="Shang Y."/>
            <person name="Youmans B."/>
            <person name="Ayvaz T."/>
            <person name="Ross M."/>
            <person name="Santibanez J."/>
            <person name="Aqrawi P."/>
            <person name="Gross S."/>
            <person name="Joshi V."/>
            <person name="Fowler G."/>
            <person name="Nazareth L."/>
            <person name="Reid J."/>
            <person name="Worley K."/>
            <person name="Petrosino J."/>
            <person name="Highlander S."/>
            <person name="Gibbs R."/>
            <person name="Gibbs R."/>
        </authorList>
    </citation>
    <scope>NUCLEOTIDE SEQUENCE [LARGE SCALE GENOMIC DNA]</scope>
    <source>
        <strain evidence="3">ATCC 19194</strain>
    </source>
</reference>
<proteinExistence type="predicted"/>
<protein>
    <submittedName>
        <fullName evidence="2">Uncharacterized protein</fullName>
    </submittedName>
</protein>